<reference evidence="2 3" key="1">
    <citation type="journal article" date="2015" name="Nature">
        <title>rRNA introns, odd ribosomes, and small enigmatic genomes across a large radiation of phyla.</title>
        <authorList>
            <person name="Brown C.T."/>
            <person name="Hug L.A."/>
            <person name="Thomas B.C."/>
            <person name="Sharon I."/>
            <person name="Castelle C.J."/>
            <person name="Singh A."/>
            <person name="Wilkins M.J."/>
            <person name="Williams K.H."/>
            <person name="Banfield J.F."/>
        </authorList>
    </citation>
    <scope>NUCLEOTIDE SEQUENCE [LARGE SCALE GENOMIC DNA]</scope>
</reference>
<evidence type="ECO:0000313" key="3">
    <source>
        <dbReference type="Proteomes" id="UP000034212"/>
    </source>
</evidence>
<comment type="caution">
    <text evidence="2">The sequence shown here is derived from an EMBL/GenBank/DDBJ whole genome shotgun (WGS) entry which is preliminary data.</text>
</comment>
<evidence type="ECO:0000313" key="2">
    <source>
        <dbReference type="EMBL" id="KKU80963.1"/>
    </source>
</evidence>
<keyword evidence="1" id="KW-0472">Membrane</keyword>
<sequence length="134" mass="15293">MRYLVRMFFFNTFSLWFTSQILPTIILPKGWQPLLLIGLVLTILSTLVAPLIKILLIPINFMTLGFLSWLVHAVILYLLTILMPEVEIVPWTFPGGSYGGFVVPPLYLTFPFALILTSLVIAFFTGLFQKINER</sequence>
<organism evidence="2 3">
    <name type="scientific">Candidatus Gottesmanbacteria bacterium GW2011_GWA1_47_8</name>
    <dbReference type="NCBI Taxonomy" id="1618438"/>
    <lineage>
        <taxon>Bacteria</taxon>
        <taxon>Candidatus Gottesmaniibacteriota</taxon>
    </lineage>
</organism>
<keyword evidence="1" id="KW-0812">Transmembrane</keyword>
<evidence type="ECO:0000256" key="1">
    <source>
        <dbReference type="SAM" id="Phobius"/>
    </source>
</evidence>
<name>A0A0G1VS11_9BACT</name>
<gene>
    <name evidence="2" type="ORF">UY08_C0005G0020</name>
</gene>
<keyword evidence="1" id="KW-1133">Transmembrane helix</keyword>
<feature type="transmembrane region" description="Helical" evidence="1">
    <location>
        <begin position="64"/>
        <end position="86"/>
    </location>
</feature>
<dbReference type="Pfam" id="PF04020">
    <property type="entry name" value="Phage_holin_4_2"/>
    <property type="match status" value="1"/>
</dbReference>
<dbReference type="EMBL" id="LCOQ01000005">
    <property type="protein sequence ID" value="KKU80963.1"/>
    <property type="molecule type" value="Genomic_DNA"/>
</dbReference>
<accession>A0A0G1VS11</accession>
<feature type="transmembrane region" description="Helical" evidence="1">
    <location>
        <begin position="7"/>
        <end position="27"/>
    </location>
</feature>
<dbReference type="AlphaFoldDB" id="A0A0G1VS11"/>
<dbReference type="Proteomes" id="UP000034212">
    <property type="component" value="Unassembled WGS sequence"/>
</dbReference>
<evidence type="ECO:0008006" key="4">
    <source>
        <dbReference type="Google" id="ProtNLM"/>
    </source>
</evidence>
<feature type="transmembrane region" description="Helical" evidence="1">
    <location>
        <begin position="106"/>
        <end position="128"/>
    </location>
</feature>
<proteinExistence type="predicted"/>
<dbReference type="InterPro" id="IPR007165">
    <property type="entry name" value="Phage_holin_4_2"/>
</dbReference>
<feature type="transmembrane region" description="Helical" evidence="1">
    <location>
        <begin position="33"/>
        <end position="52"/>
    </location>
</feature>
<protein>
    <recommendedName>
        <fullName evidence="4">Integral membrane protein</fullName>
    </recommendedName>
</protein>